<dbReference type="EMBL" id="JAGDFM010000727">
    <property type="protein sequence ID" value="KAG7376332.1"/>
    <property type="molecule type" value="Genomic_DNA"/>
</dbReference>
<dbReference type="AlphaFoldDB" id="A0A8T1V4Z5"/>
<dbReference type="OrthoDB" id="97834at2759"/>
<comment type="caution">
    <text evidence="1">The sequence shown here is derived from an EMBL/GenBank/DDBJ whole genome shotgun (WGS) entry which is preliminary data.</text>
</comment>
<reference evidence="1" key="1">
    <citation type="submission" date="2021-02" db="EMBL/GenBank/DDBJ databases">
        <authorList>
            <person name="Palmer J.M."/>
        </authorList>
    </citation>
    <scope>NUCLEOTIDE SEQUENCE</scope>
    <source>
        <strain evidence="1">SCRP734</strain>
    </source>
</reference>
<dbReference type="Proteomes" id="UP000694044">
    <property type="component" value="Unassembled WGS sequence"/>
</dbReference>
<protein>
    <submittedName>
        <fullName evidence="1">Putative nuclease harbi1</fullName>
    </submittedName>
</protein>
<evidence type="ECO:0000313" key="2">
    <source>
        <dbReference type="Proteomes" id="UP000694044"/>
    </source>
</evidence>
<sequence length="106" mass="12045">MSFDNALADPTCESWFTKRLRFSRASFQEICRFLRVRGVRFAHSVTKKHSYEKCAATLYFFASVAGYSETADAMGMAKIYVIGIVDEVVRVLYDAADDVIYSRMSS</sequence>
<proteinExistence type="predicted"/>
<name>A0A8T1V4Z5_9STRA</name>
<organism evidence="1 2">
    <name type="scientific">Phytophthora pseudosyringae</name>
    <dbReference type="NCBI Taxonomy" id="221518"/>
    <lineage>
        <taxon>Eukaryota</taxon>
        <taxon>Sar</taxon>
        <taxon>Stramenopiles</taxon>
        <taxon>Oomycota</taxon>
        <taxon>Peronosporomycetes</taxon>
        <taxon>Peronosporales</taxon>
        <taxon>Peronosporaceae</taxon>
        <taxon>Phytophthora</taxon>
    </lineage>
</organism>
<accession>A0A8T1V4Z5</accession>
<evidence type="ECO:0000313" key="1">
    <source>
        <dbReference type="EMBL" id="KAG7376332.1"/>
    </source>
</evidence>
<gene>
    <name evidence="1" type="primary">HARBI1</name>
    <name evidence="1" type="ORF">PHYPSEUDO_013722</name>
</gene>
<keyword evidence="2" id="KW-1185">Reference proteome</keyword>